<dbReference type="Pfam" id="PF02801">
    <property type="entry name" value="Ketoacyl-synt_C"/>
    <property type="match status" value="1"/>
</dbReference>
<evidence type="ECO:0000256" key="1">
    <source>
        <dbReference type="ARBA" id="ARBA00008467"/>
    </source>
</evidence>
<evidence type="ECO:0000313" key="6">
    <source>
        <dbReference type="Proteomes" id="UP000326505"/>
    </source>
</evidence>
<gene>
    <name evidence="5" type="ORF">CP982_05320</name>
</gene>
<sequence length="400" mass="41472">MDPFTVDRRVVITGLGAVSCLGTGVAAHWAGLLAGGGEPAEVPLPHLNMRTTKMYLVDRAEVPAKPASHAGTELGTSPRLAVAAAEQALTDAGLAYGTRDAVPVVLGVELGNADMQEVRRSAGRTAWTTLTPAAAVVGAAIGSRAALTSVGNACSASGYALTIALDMIRAREAATVLVGGAEGITRAGIGAFNRLGAADPVRCRPFDRNRAGTMFGDGSAMIVLEAAEHARRRGARPYAELAGAAWSCDAYHPTAPDPSGDQVVRAMTEALADARVSGADVGCVIPHGTGTPLNDVVESRALHRVFGERTRELPLFSLKAMIGHTTGAAGAFACLTATLMLRHRQSPANVVIDQDPECDVWLPQERSVPLDAPAVLVNTYAFGGNNTSFVVRDVAPQEAR</sequence>
<keyword evidence="2 3" id="KW-0808">Transferase</keyword>
<protein>
    <submittedName>
        <fullName evidence="5">Beta-ketoacyl-[acyl-carrier-protein] synthase family protein</fullName>
    </submittedName>
</protein>
<dbReference type="InterPro" id="IPR014030">
    <property type="entry name" value="Ketoacyl_synth_N"/>
</dbReference>
<dbReference type="GO" id="GO:0005829">
    <property type="term" value="C:cytosol"/>
    <property type="evidence" value="ECO:0007669"/>
    <property type="project" value="TreeGrafter"/>
</dbReference>
<dbReference type="InterPro" id="IPR020841">
    <property type="entry name" value="PKS_Beta-ketoAc_synthase_dom"/>
</dbReference>
<dbReference type="AlphaFoldDB" id="A0A5P2XJ00"/>
<dbReference type="OrthoDB" id="9808669at2"/>
<dbReference type="InterPro" id="IPR000794">
    <property type="entry name" value="Beta-ketoacyl_synthase"/>
</dbReference>
<evidence type="ECO:0000313" key="5">
    <source>
        <dbReference type="EMBL" id="QEV64478.1"/>
    </source>
</evidence>
<dbReference type="SUPFAM" id="SSF53901">
    <property type="entry name" value="Thiolase-like"/>
    <property type="match status" value="2"/>
</dbReference>
<dbReference type="Proteomes" id="UP000326505">
    <property type="component" value="Chromosome"/>
</dbReference>
<dbReference type="InterPro" id="IPR014031">
    <property type="entry name" value="Ketoacyl_synth_C"/>
</dbReference>
<dbReference type="GO" id="GO:0004315">
    <property type="term" value="F:3-oxoacyl-[acyl-carrier-protein] synthase activity"/>
    <property type="evidence" value="ECO:0007669"/>
    <property type="project" value="TreeGrafter"/>
</dbReference>
<dbReference type="PANTHER" id="PTHR11712:SF336">
    <property type="entry name" value="3-OXOACYL-[ACYL-CARRIER-PROTEIN] SYNTHASE, MITOCHONDRIAL"/>
    <property type="match status" value="1"/>
</dbReference>
<feature type="domain" description="Ketosynthase family 3 (KS3)" evidence="4">
    <location>
        <begin position="7"/>
        <end position="393"/>
    </location>
</feature>
<dbReference type="SMART" id="SM00825">
    <property type="entry name" value="PKS_KS"/>
    <property type="match status" value="1"/>
</dbReference>
<dbReference type="PANTHER" id="PTHR11712">
    <property type="entry name" value="POLYKETIDE SYNTHASE-RELATED"/>
    <property type="match status" value="1"/>
</dbReference>
<dbReference type="CDD" id="cd00834">
    <property type="entry name" value="KAS_I_II"/>
    <property type="match status" value="1"/>
</dbReference>
<evidence type="ECO:0000259" key="4">
    <source>
        <dbReference type="PROSITE" id="PS52004"/>
    </source>
</evidence>
<accession>A0A5P2XJ00</accession>
<dbReference type="Gene3D" id="3.40.47.10">
    <property type="match status" value="1"/>
</dbReference>
<dbReference type="EMBL" id="CP023690">
    <property type="protein sequence ID" value="QEV64478.1"/>
    <property type="molecule type" value="Genomic_DNA"/>
</dbReference>
<dbReference type="Pfam" id="PF00109">
    <property type="entry name" value="ketoacyl-synt"/>
    <property type="match status" value="1"/>
</dbReference>
<dbReference type="KEGG" id="sspb:CP982_05320"/>
<proteinExistence type="inferred from homology"/>
<name>A0A5P2XJ00_STRST</name>
<evidence type="ECO:0000256" key="2">
    <source>
        <dbReference type="ARBA" id="ARBA00022679"/>
    </source>
</evidence>
<dbReference type="GO" id="GO:0006633">
    <property type="term" value="P:fatty acid biosynthetic process"/>
    <property type="evidence" value="ECO:0007669"/>
    <property type="project" value="TreeGrafter"/>
</dbReference>
<evidence type="ECO:0000256" key="3">
    <source>
        <dbReference type="RuleBase" id="RU003694"/>
    </source>
</evidence>
<reference evidence="5 6" key="1">
    <citation type="submission" date="2017-09" db="EMBL/GenBank/DDBJ databases">
        <authorList>
            <person name="Lee N."/>
            <person name="Cho B.-K."/>
        </authorList>
    </citation>
    <scope>NUCLEOTIDE SEQUENCE [LARGE SCALE GENOMIC DNA]</scope>
    <source>
        <strain evidence="5 6">ATCC 27465</strain>
    </source>
</reference>
<dbReference type="PROSITE" id="PS52004">
    <property type="entry name" value="KS3_2"/>
    <property type="match status" value="1"/>
</dbReference>
<organism evidence="5 6">
    <name type="scientific">Streptomyces spectabilis</name>
    <dbReference type="NCBI Taxonomy" id="68270"/>
    <lineage>
        <taxon>Bacteria</taxon>
        <taxon>Bacillati</taxon>
        <taxon>Actinomycetota</taxon>
        <taxon>Actinomycetes</taxon>
        <taxon>Kitasatosporales</taxon>
        <taxon>Streptomycetaceae</taxon>
        <taxon>Streptomyces</taxon>
    </lineage>
</organism>
<dbReference type="InterPro" id="IPR016039">
    <property type="entry name" value="Thiolase-like"/>
</dbReference>
<comment type="similarity">
    <text evidence="1 3">Belongs to the thiolase-like superfamily. Beta-ketoacyl-ACP synthases family.</text>
</comment>